<dbReference type="SMART" id="SM00248">
    <property type="entry name" value="ANK"/>
    <property type="match status" value="11"/>
</dbReference>
<keyword evidence="5" id="KW-1185">Reference proteome</keyword>
<feature type="non-terminal residue" evidence="4">
    <location>
        <position position="1"/>
    </location>
</feature>
<evidence type="ECO:0000256" key="2">
    <source>
        <dbReference type="ARBA" id="ARBA00023043"/>
    </source>
</evidence>
<evidence type="ECO:0000313" key="4">
    <source>
        <dbReference type="EMBL" id="CAE8585155.1"/>
    </source>
</evidence>
<dbReference type="Gene3D" id="1.25.40.20">
    <property type="entry name" value="Ankyrin repeat-containing domain"/>
    <property type="match status" value="4"/>
</dbReference>
<dbReference type="AlphaFoldDB" id="A0A813D9K5"/>
<dbReference type="PANTHER" id="PTHR24198:SF165">
    <property type="entry name" value="ANKYRIN REPEAT-CONTAINING PROTEIN-RELATED"/>
    <property type="match status" value="1"/>
</dbReference>
<sequence length="470" mass="49982">SVRAQIPSSVSVFTFFRIRIRATMSKRKPGASDLCIAAAKGDIAGLRKLVNEGKLKIDKADYDKRTALHLACSEGKLPVVRRLVEELGSEINVVDQWGGTPLDDAIRCGFKPVCEFLVSKGGIIGKTAFAADDAGILCEAGAKGNLNCLRGLARRKVDMNLADYDKRTAIHLASSEGKLKAVKCLIEELKADPNVYDRFGGTPLDDAQRHGHKETVAYLKSQGAVSGKGGTVSTQDAADLCDAASSGDLDKLRAIVKKGIDANSGDYDLRTAIHLAAAEGLVQVLKCLFDELEGNPNVVDRWGGTPLDDAKRAGKKEVIEYLESKGAVPGKFTMFSDNALITTNAAGKNDLATLRGITTNESGLGPSGAPGPIMVDVNEVNIDKRTALHVASAEGILATVECLVEELHASVDLRDRWGRTALDDAAFGFHEEVVAFLKSKGARTGKAALKLLETVGDDDSQHSTTASLKL</sequence>
<name>A0A813D9K5_POLGL</name>
<keyword evidence="1" id="KW-0677">Repeat</keyword>
<gene>
    <name evidence="4" type="ORF">PGLA1383_LOCUS4070</name>
</gene>
<dbReference type="EMBL" id="CAJNNV010001483">
    <property type="protein sequence ID" value="CAE8585155.1"/>
    <property type="molecule type" value="Genomic_DNA"/>
</dbReference>
<organism evidence="4 5">
    <name type="scientific">Polarella glacialis</name>
    <name type="common">Dinoflagellate</name>
    <dbReference type="NCBI Taxonomy" id="89957"/>
    <lineage>
        <taxon>Eukaryota</taxon>
        <taxon>Sar</taxon>
        <taxon>Alveolata</taxon>
        <taxon>Dinophyceae</taxon>
        <taxon>Suessiales</taxon>
        <taxon>Suessiaceae</taxon>
        <taxon>Polarella</taxon>
    </lineage>
</organism>
<evidence type="ECO:0000313" key="5">
    <source>
        <dbReference type="Proteomes" id="UP000654075"/>
    </source>
</evidence>
<dbReference type="SUPFAM" id="SSF48403">
    <property type="entry name" value="Ankyrin repeat"/>
    <property type="match status" value="2"/>
</dbReference>
<dbReference type="PROSITE" id="PS50297">
    <property type="entry name" value="ANK_REP_REGION"/>
    <property type="match status" value="1"/>
</dbReference>
<protein>
    <submittedName>
        <fullName evidence="4">Uncharacterized protein</fullName>
    </submittedName>
</protein>
<comment type="caution">
    <text evidence="4">The sequence shown here is derived from an EMBL/GenBank/DDBJ whole genome shotgun (WGS) entry which is preliminary data.</text>
</comment>
<accession>A0A813D9K5</accession>
<keyword evidence="2 3" id="KW-0040">ANK repeat</keyword>
<feature type="non-terminal residue" evidence="4">
    <location>
        <position position="470"/>
    </location>
</feature>
<dbReference type="InterPro" id="IPR002110">
    <property type="entry name" value="Ankyrin_rpt"/>
</dbReference>
<feature type="repeat" description="ANK" evidence="3">
    <location>
        <begin position="63"/>
        <end position="96"/>
    </location>
</feature>
<dbReference type="Proteomes" id="UP000654075">
    <property type="component" value="Unassembled WGS sequence"/>
</dbReference>
<dbReference type="OrthoDB" id="9995210at2759"/>
<dbReference type="Pfam" id="PF12796">
    <property type="entry name" value="Ank_2"/>
    <property type="match status" value="4"/>
</dbReference>
<dbReference type="PROSITE" id="PS50088">
    <property type="entry name" value="ANK_REPEAT"/>
    <property type="match status" value="1"/>
</dbReference>
<reference evidence="4" key="1">
    <citation type="submission" date="2021-02" db="EMBL/GenBank/DDBJ databases">
        <authorList>
            <person name="Dougan E. K."/>
            <person name="Rhodes N."/>
            <person name="Thang M."/>
            <person name="Chan C."/>
        </authorList>
    </citation>
    <scope>NUCLEOTIDE SEQUENCE</scope>
</reference>
<proteinExistence type="predicted"/>
<dbReference type="InterPro" id="IPR036770">
    <property type="entry name" value="Ankyrin_rpt-contain_sf"/>
</dbReference>
<dbReference type="PANTHER" id="PTHR24198">
    <property type="entry name" value="ANKYRIN REPEAT AND PROTEIN KINASE DOMAIN-CONTAINING PROTEIN"/>
    <property type="match status" value="1"/>
</dbReference>
<evidence type="ECO:0000256" key="1">
    <source>
        <dbReference type="ARBA" id="ARBA00022737"/>
    </source>
</evidence>
<evidence type="ECO:0000256" key="3">
    <source>
        <dbReference type="PROSITE-ProRule" id="PRU00023"/>
    </source>
</evidence>